<organism evidence="19 20">
    <name type="scientific">Stenomitos frigidus ULC18</name>
    <dbReference type="NCBI Taxonomy" id="2107698"/>
    <lineage>
        <taxon>Bacteria</taxon>
        <taxon>Bacillati</taxon>
        <taxon>Cyanobacteriota</taxon>
        <taxon>Cyanophyceae</taxon>
        <taxon>Leptolyngbyales</taxon>
        <taxon>Leptolyngbyaceae</taxon>
        <taxon>Stenomitos</taxon>
    </lineage>
</organism>
<dbReference type="Proteomes" id="UP000239576">
    <property type="component" value="Unassembled WGS sequence"/>
</dbReference>
<evidence type="ECO:0000256" key="11">
    <source>
        <dbReference type="ARBA" id="ARBA00022840"/>
    </source>
</evidence>
<evidence type="ECO:0000256" key="5">
    <source>
        <dbReference type="ARBA" id="ARBA00011996"/>
    </source>
</evidence>
<dbReference type="Pfam" id="PF01326">
    <property type="entry name" value="PPDK_N"/>
    <property type="match status" value="1"/>
</dbReference>
<dbReference type="InterPro" id="IPR023151">
    <property type="entry name" value="PEP_util_CS"/>
</dbReference>
<dbReference type="PANTHER" id="PTHR43030">
    <property type="entry name" value="PHOSPHOENOLPYRUVATE SYNTHASE"/>
    <property type="match status" value="1"/>
</dbReference>
<dbReference type="Pfam" id="PF02896">
    <property type="entry name" value="PEP-utilizers_C"/>
    <property type="match status" value="1"/>
</dbReference>
<dbReference type="RefSeq" id="WP_106254476.1">
    <property type="nucleotide sequence ID" value="NZ_CAWNSW010000019.1"/>
</dbReference>
<proteinExistence type="inferred from homology"/>
<dbReference type="InterPro" id="IPR008279">
    <property type="entry name" value="PEP-util_enz_mobile_dom"/>
</dbReference>
<dbReference type="InterPro" id="IPR000121">
    <property type="entry name" value="PEP_util_C"/>
</dbReference>
<dbReference type="PROSITE" id="PS00742">
    <property type="entry name" value="PEP_ENZYMES_2"/>
    <property type="match status" value="1"/>
</dbReference>
<evidence type="ECO:0000259" key="17">
    <source>
        <dbReference type="Pfam" id="PF01326"/>
    </source>
</evidence>
<dbReference type="InterPro" id="IPR036637">
    <property type="entry name" value="Phosphohistidine_dom_sf"/>
</dbReference>
<evidence type="ECO:0000256" key="6">
    <source>
        <dbReference type="ARBA" id="ARBA00021623"/>
    </source>
</evidence>
<accession>A0A2T1ER68</accession>
<dbReference type="GO" id="GO:0008986">
    <property type="term" value="F:pyruvate, water dikinase activity"/>
    <property type="evidence" value="ECO:0007669"/>
    <property type="project" value="UniProtKB-EC"/>
</dbReference>
<dbReference type="GO" id="GO:0005524">
    <property type="term" value="F:ATP binding"/>
    <property type="evidence" value="ECO:0007669"/>
    <property type="project" value="UniProtKB-KW"/>
</dbReference>
<protein>
    <recommendedName>
        <fullName evidence="6 15">Phosphoenolpyruvate synthase</fullName>
        <shortName evidence="15">PEP synthase</shortName>
        <ecNumber evidence="5 15">2.7.9.2</ecNumber>
    </recommendedName>
    <alternativeName>
        <fullName evidence="13 15">Pyruvate, water dikinase</fullName>
    </alternativeName>
</protein>
<dbReference type="FunFam" id="3.30.1490.20:FF:000010">
    <property type="entry name" value="Phosphoenolpyruvate synthase"/>
    <property type="match status" value="1"/>
</dbReference>
<dbReference type="Gene3D" id="3.30.1490.20">
    <property type="entry name" value="ATP-grasp fold, A domain"/>
    <property type="match status" value="1"/>
</dbReference>
<evidence type="ECO:0000256" key="10">
    <source>
        <dbReference type="ARBA" id="ARBA00022777"/>
    </source>
</evidence>
<gene>
    <name evidence="19" type="ORF">C7B82_01110</name>
</gene>
<feature type="domain" description="PEP-utilising enzyme C-terminal" evidence="18">
    <location>
        <begin position="489"/>
        <end position="807"/>
    </location>
</feature>
<dbReference type="SUPFAM" id="SSF52009">
    <property type="entry name" value="Phosphohistidine domain"/>
    <property type="match status" value="1"/>
</dbReference>
<sequence>MSTVVHREKSQQSGEAQALVCRLDQVGMGDVSVVGGKNASLGEMLQQLVSEGINVPNGFATTAFAYRQFVAVAGLETRLRSLFATLDVDDMDSLQRVGKQARRLILQTPFPQNFQDAIATAYATLCQEQGADADVAVRSSATAEDLPDASFAGQQETFLNVHGLQGVLEACHKCFASLFTDRAISYRHTKGFDHFDVALSVGVQKMVRSDLAASGVMFSIDTETGFKDVALVTAAYGLGETVVQGSVSPDEFLVFKPTLKRGFRPIVKKRMGTKEIKMVYDEGGTKLTKNVPVKASDRQQFAITDAEVLQLAQWACQIEDHYSRLSGTQSPMDIEWAKDGVTGQLFIVQARPETVHSQKTSNILRTYHLKEHSDILITGRSVGEAIGQGNARIILEPEDISQFQAGEVLVTSRTDPDWEPIMKKASAIVTDQGGRTCHAAIIARELGIPAIVGCGNATDVLKPGQAITVSCCEGEEGRAYAGLLLYEVKEMALDTLPRTRTQVMLNVGNPEEAFRLAAMPNDGVGLARLEFIIANQIQAHPLALIYFDTLDGSDKADLEQLTRLYSSKPEYFVDKLAQGAGAIAAAFYPKPVIIRLSDFKTNEYSKLLGGSQFEPKEENPMLGWRGASRYYDERYRAAFALECQAMKRVRDEMGLTNVILMVPFCRTPDEGRKVLAEMAKHGLVKGENGLQVYVMCELPSNVWLADEFCDVFDGLSIGSNDLTQLTLGLDRDSALVAHLFDERNLAVKRMIQHVIAIAKQRDRKIGICGQAPSDYPDFASFLVEQGIDSISLNPDSVLKTIMVIAEAEKGSGV</sequence>
<feature type="domain" description="Pyruvate phosphate dikinase AMP/ATP-binding" evidence="17">
    <location>
        <begin position="32"/>
        <end position="363"/>
    </location>
</feature>
<dbReference type="UniPathway" id="UPA00138"/>
<keyword evidence="20" id="KW-1185">Reference proteome</keyword>
<feature type="domain" description="PEP-utilising enzyme mobile" evidence="16">
    <location>
        <begin position="403"/>
        <end position="474"/>
    </location>
</feature>
<dbReference type="InterPro" id="IPR002192">
    <property type="entry name" value="PPDK_AMP/ATP-bd"/>
</dbReference>
<evidence type="ECO:0000313" key="19">
    <source>
        <dbReference type="EMBL" id="PSB35234.1"/>
    </source>
</evidence>
<evidence type="ECO:0000256" key="14">
    <source>
        <dbReference type="ARBA" id="ARBA00047700"/>
    </source>
</evidence>
<keyword evidence="9 15" id="KW-0547">Nucleotide-binding</keyword>
<evidence type="ECO:0000256" key="12">
    <source>
        <dbReference type="ARBA" id="ARBA00022842"/>
    </source>
</evidence>
<dbReference type="InterPro" id="IPR018274">
    <property type="entry name" value="PEP_util_AS"/>
</dbReference>
<keyword evidence="11 15" id="KW-0067">ATP-binding</keyword>
<evidence type="ECO:0000256" key="13">
    <source>
        <dbReference type="ARBA" id="ARBA00033470"/>
    </source>
</evidence>
<keyword evidence="10 15" id="KW-0418">Kinase</keyword>
<dbReference type="EC" id="2.7.9.2" evidence="5 15"/>
<reference evidence="20" key="1">
    <citation type="submission" date="2018-02" db="EMBL/GenBank/DDBJ databases">
        <authorList>
            <person name="Moore K."/>
            <person name="Momper L."/>
        </authorList>
    </citation>
    <scope>NUCLEOTIDE SEQUENCE [LARGE SCALE GENOMIC DNA]</scope>
    <source>
        <strain evidence="20">ULC18</strain>
    </source>
</reference>
<dbReference type="SUPFAM" id="SSF56059">
    <property type="entry name" value="Glutathione synthetase ATP-binding domain-like"/>
    <property type="match status" value="1"/>
</dbReference>
<keyword evidence="8 15" id="KW-0479">Metal-binding</keyword>
<dbReference type="GO" id="GO:0006094">
    <property type="term" value="P:gluconeogenesis"/>
    <property type="evidence" value="ECO:0007669"/>
    <property type="project" value="UniProtKB-UniPathway"/>
</dbReference>
<dbReference type="NCBIfam" id="TIGR01418">
    <property type="entry name" value="PEP_synth"/>
    <property type="match status" value="1"/>
</dbReference>
<comment type="caution">
    <text evidence="19">The sequence shown here is derived from an EMBL/GenBank/DDBJ whole genome shotgun (WGS) entry which is preliminary data.</text>
</comment>
<name>A0A2T1ER68_9CYAN</name>
<reference evidence="19 20" key="2">
    <citation type="submission" date="2018-03" db="EMBL/GenBank/DDBJ databases">
        <title>The ancient ancestry and fast evolution of plastids.</title>
        <authorList>
            <person name="Moore K.R."/>
            <person name="Magnabosco C."/>
            <person name="Momper L."/>
            <person name="Gold D.A."/>
            <person name="Bosak T."/>
            <person name="Fournier G.P."/>
        </authorList>
    </citation>
    <scope>NUCLEOTIDE SEQUENCE [LARGE SCALE GENOMIC DNA]</scope>
    <source>
        <strain evidence="19 20">ULC18</strain>
    </source>
</reference>
<comment type="pathway">
    <text evidence="3 15">Carbohydrate biosynthesis; gluconeogenesis.</text>
</comment>
<dbReference type="FunFam" id="3.30.470.20:FF:000017">
    <property type="entry name" value="Phosphoenolpyruvate synthase"/>
    <property type="match status" value="1"/>
</dbReference>
<evidence type="ECO:0000256" key="8">
    <source>
        <dbReference type="ARBA" id="ARBA00022723"/>
    </source>
</evidence>
<dbReference type="Gene3D" id="3.30.470.20">
    <property type="entry name" value="ATP-grasp fold, B domain"/>
    <property type="match status" value="1"/>
</dbReference>
<dbReference type="OrthoDB" id="9765468at2"/>
<evidence type="ECO:0000313" key="20">
    <source>
        <dbReference type="Proteomes" id="UP000239576"/>
    </source>
</evidence>
<dbReference type="InterPro" id="IPR013815">
    <property type="entry name" value="ATP_grasp_subdomain_1"/>
</dbReference>
<dbReference type="Gene3D" id="3.50.30.10">
    <property type="entry name" value="Phosphohistidine domain"/>
    <property type="match status" value="1"/>
</dbReference>
<evidence type="ECO:0000256" key="9">
    <source>
        <dbReference type="ARBA" id="ARBA00022741"/>
    </source>
</evidence>
<comment type="cofactor">
    <cofactor evidence="1 15">
        <name>Mg(2+)</name>
        <dbReference type="ChEBI" id="CHEBI:18420"/>
    </cofactor>
</comment>
<evidence type="ECO:0000259" key="18">
    <source>
        <dbReference type="Pfam" id="PF02896"/>
    </source>
</evidence>
<dbReference type="PIRSF" id="PIRSF000854">
    <property type="entry name" value="PEP_synthase"/>
    <property type="match status" value="1"/>
</dbReference>
<evidence type="ECO:0000256" key="1">
    <source>
        <dbReference type="ARBA" id="ARBA00001946"/>
    </source>
</evidence>
<dbReference type="NCBIfam" id="NF005057">
    <property type="entry name" value="PRK06464.1"/>
    <property type="match status" value="1"/>
</dbReference>
<dbReference type="EMBL" id="PVWK01000009">
    <property type="protein sequence ID" value="PSB35234.1"/>
    <property type="molecule type" value="Genomic_DNA"/>
</dbReference>
<dbReference type="Gene3D" id="3.20.20.60">
    <property type="entry name" value="Phosphoenolpyruvate-binding domains"/>
    <property type="match status" value="1"/>
</dbReference>
<keyword evidence="12 15" id="KW-0460">Magnesium</keyword>
<keyword evidence="19" id="KW-0670">Pyruvate</keyword>
<evidence type="ECO:0000256" key="2">
    <source>
        <dbReference type="ARBA" id="ARBA00002988"/>
    </source>
</evidence>
<keyword evidence="7 15" id="KW-0808">Transferase</keyword>
<evidence type="ECO:0000256" key="3">
    <source>
        <dbReference type="ARBA" id="ARBA00004742"/>
    </source>
</evidence>
<dbReference type="SUPFAM" id="SSF51621">
    <property type="entry name" value="Phosphoenolpyruvate/pyruvate domain"/>
    <property type="match status" value="1"/>
</dbReference>
<comment type="function">
    <text evidence="2 15">Catalyzes the phosphorylation of pyruvate to phosphoenolpyruvate.</text>
</comment>
<comment type="similarity">
    <text evidence="4 15">Belongs to the PEP-utilizing enzyme family.</text>
</comment>
<dbReference type="Pfam" id="PF00391">
    <property type="entry name" value="PEP-utilizers"/>
    <property type="match status" value="1"/>
</dbReference>
<dbReference type="PROSITE" id="PS00370">
    <property type="entry name" value="PEP_ENZYMES_PHOS_SITE"/>
    <property type="match status" value="1"/>
</dbReference>
<evidence type="ECO:0000259" key="16">
    <source>
        <dbReference type="Pfam" id="PF00391"/>
    </source>
</evidence>
<dbReference type="InterPro" id="IPR006319">
    <property type="entry name" value="PEP_synth"/>
</dbReference>
<comment type="catalytic activity">
    <reaction evidence="14 15">
        <text>pyruvate + ATP + H2O = phosphoenolpyruvate + AMP + phosphate + 2 H(+)</text>
        <dbReference type="Rhea" id="RHEA:11364"/>
        <dbReference type="ChEBI" id="CHEBI:15361"/>
        <dbReference type="ChEBI" id="CHEBI:15377"/>
        <dbReference type="ChEBI" id="CHEBI:15378"/>
        <dbReference type="ChEBI" id="CHEBI:30616"/>
        <dbReference type="ChEBI" id="CHEBI:43474"/>
        <dbReference type="ChEBI" id="CHEBI:58702"/>
        <dbReference type="ChEBI" id="CHEBI:456215"/>
        <dbReference type="EC" id="2.7.9.2"/>
    </reaction>
</comment>
<evidence type="ECO:0000256" key="15">
    <source>
        <dbReference type="PIRNR" id="PIRNR000854"/>
    </source>
</evidence>
<dbReference type="PANTHER" id="PTHR43030:SF1">
    <property type="entry name" value="PHOSPHOENOLPYRUVATE SYNTHASE"/>
    <property type="match status" value="1"/>
</dbReference>
<dbReference type="InterPro" id="IPR015813">
    <property type="entry name" value="Pyrv/PenolPyrv_kinase-like_dom"/>
</dbReference>
<dbReference type="GO" id="GO:0046872">
    <property type="term" value="F:metal ion binding"/>
    <property type="evidence" value="ECO:0007669"/>
    <property type="project" value="UniProtKB-KW"/>
</dbReference>
<evidence type="ECO:0000256" key="7">
    <source>
        <dbReference type="ARBA" id="ARBA00022679"/>
    </source>
</evidence>
<evidence type="ECO:0000256" key="4">
    <source>
        <dbReference type="ARBA" id="ARBA00007837"/>
    </source>
</evidence>
<dbReference type="AlphaFoldDB" id="A0A2T1ER68"/>
<dbReference type="InterPro" id="IPR040442">
    <property type="entry name" value="Pyrv_kinase-like_dom_sf"/>
</dbReference>